<sequence length="350" mass="39649">MPPDPRLVEIFRTTRKMGYEGDVVKPVLKRLLKLYDIKIELIAEDNYRVLLDAILEEQQEASLEEDAQDEKPPLRSLKWLRPLRLRDREAMVSPSSGNYNPQTNGTLLKEPKQEDIDTHSTSSMQVPARDKRPLVLREKFMHIDPSLERKVPDPNASTIARDEPVIVSDSSDGDTSSVGDIVMTSREPQNNVDLRDHTIKSSSNLETAPSPLMEERVTNETYFDDLLRNSCASDVVCHAGTDGNSEAPSDSARNGRRLPSSSLKGSATTGSRLFEKVTPSVPLEPDASAEQLQRLPMKLWLTQEAHLRRRSRYQIHIIRLHHHHHLTTLHLRRPSTTTRWVLSLTTILAV</sequence>
<dbReference type="AlphaFoldDB" id="A0AAV0HMZ1"/>
<feature type="region of interest" description="Disordered" evidence="1">
    <location>
        <begin position="241"/>
        <end position="270"/>
    </location>
</feature>
<dbReference type="EMBL" id="CAMGYJ010000002">
    <property type="protein sequence ID" value="CAI0385883.1"/>
    <property type="molecule type" value="Genomic_DNA"/>
</dbReference>
<name>A0AAV0HMZ1_9ROSI</name>
<protein>
    <recommendedName>
        <fullName evidence="2">WIYLD domain-containing protein</fullName>
    </recommendedName>
</protein>
<dbReference type="Proteomes" id="UP001154282">
    <property type="component" value="Unassembled WGS sequence"/>
</dbReference>
<feature type="compositionally biased region" description="Polar residues" evidence="1">
    <location>
        <begin position="242"/>
        <end position="252"/>
    </location>
</feature>
<organism evidence="3 4">
    <name type="scientific">Linum tenue</name>
    <dbReference type="NCBI Taxonomy" id="586396"/>
    <lineage>
        <taxon>Eukaryota</taxon>
        <taxon>Viridiplantae</taxon>
        <taxon>Streptophyta</taxon>
        <taxon>Embryophyta</taxon>
        <taxon>Tracheophyta</taxon>
        <taxon>Spermatophyta</taxon>
        <taxon>Magnoliopsida</taxon>
        <taxon>eudicotyledons</taxon>
        <taxon>Gunneridae</taxon>
        <taxon>Pentapetalae</taxon>
        <taxon>rosids</taxon>
        <taxon>fabids</taxon>
        <taxon>Malpighiales</taxon>
        <taxon>Linaceae</taxon>
        <taxon>Linum</taxon>
    </lineage>
</organism>
<dbReference type="PANTHER" id="PTHR46450">
    <property type="entry name" value="INACTIVE HISTONE-LYSINE N-METHYLTRANSFERASE SUVR1-RELATED"/>
    <property type="match status" value="1"/>
</dbReference>
<dbReference type="PANTHER" id="PTHR46450:SF1">
    <property type="entry name" value="INACTIVE HISTONE-LYSINE N-METHYLTRANSFERASE SUVR1-RELATED"/>
    <property type="match status" value="1"/>
</dbReference>
<accession>A0AAV0HMZ1</accession>
<dbReference type="Pfam" id="PF10440">
    <property type="entry name" value="WIYLD"/>
    <property type="match status" value="1"/>
</dbReference>
<evidence type="ECO:0000256" key="1">
    <source>
        <dbReference type="SAM" id="MobiDB-lite"/>
    </source>
</evidence>
<gene>
    <name evidence="3" type="ORF">LITE_LOCUS4941</name>
</gene>
<dbReference type="InterPro" id="IPR043017">
    <property type="entry name" value="WIYLD_dom_sf"/>
</dbReference>
<feature type="domain" description="WIYLD" evidence="2">
    <location>
        <begin position="11"/>
        <end position="60"/>
    </location>
</feature>
<evidence type="ECO:0000313" key="3">
    <source>
        <dbReference type="EMBL" id="CAI0385883.1"/>
    </source>
</evidence>
<evidence type="ECO:0000313" key="4">
    <source>
        <dbReference type="Proteomes" id="UP001154282"/>
    </source>
</evidence>
<feature type="compositionally biased region" description="Polar residues" evidence="1">
    <location>
        <begin position="259"/>
        <end position="270"/>
    </location>
</feature>
<keyword evidence="4" id="KW-1185">Reference proteome</keyword>
<proteinExistence type="predicted"/>
<comment type="caution">
    <text evidence="3">The sequence shown here is derived from an EMBL/GenBank/DDBJ whole genome shotgun (WGS) entry which is preliminary data.</text>
</comment>
<dbReference type="InterPro" id="IPR018848">
    <property type="entry name" value="WIYLD_domain"/>
</dbReference>
<evidence type="ECO:0000259" key="2">
    <source>
        <dbReference type="Pfam" id="PF10440"/>
    </source>
</evidence>
<reference evidence="3" key="1">
    <citation type="submission" date="2022-08" db="EMBL/GenBank/DDBJ databases">
        <authorList>
            <person name="Gutierrez-Valencia J."/>
        </authorList>
    </citation>
    <scope>NUCLEOTIDE SEQUENCE</scope>
</reference>
<dbReference type="Gene3D" id="1.10.8.850">
    <property type="entry name" value="Histone-lysine N methyltransferase , C-terminal domain-like"/>
    <property type="match status" value="1"/>
</dbReference>